<evidence type="ECO:0000259" key="5">
    <source>
        <dbReference type="PROSITE" id="PS01124"/>
    </source>
</evidence>
<dbReference type="AlphaFoldDB" id="A0A916Z7K9"/>
<sequence length="492" mass="58096">MLTVLLVEDEILVRESVKRIIPWESLGFQVVAEADHGEEAMICIRQFNPDLVITDIIMPIMNGVDLLKEARKEGYESRFIVLSCMSDFEYVREAMEYGASNYILKLSMNIESLTEALQKVKLELLKDSSQQVTSLQPFYEHIWRQIGEQVIVQQSDIRERFPLTGFGGVHLIVLVSTHGSETFDKNKLLRMELWSHVQPQTIHTFSKWGQTAFFCWFNTEKDAEHVLENLRKTQLMRYRIEYSSVVRLEQLYEAWGQALSRSDRYWYEEKRDNALLEDPSTFAGEQDLWKMERIIILVFEQMKADRCCERLIQLFDHMRIQQKSMYRVKETARRLSQTFSRIMNQPLELQREIALCGSHEQLCSMLIGMVQTKLQQWERNFPILTDHPEINKVVDYIRMNYHQEITVKSMAKQVAMDEKYLSGLFKKKTGDTLIHFLQRVRIRRAENYLHTTDLSVNEIGAMVGYPNDNYFIKVFDRWTKQTPSQYRKSAMT</sequence>
<evidence type="ECO:0000256" key="3">
    <source>
        <dbReference type="ARBA" id="ARBA00023163"/>
    </source>
</evidence>
<dbReference type="CDD" id="cd17536">
    <property type="entry name" value="REC_YesN-like"/>
    <property type="match status" value="1"/>
</dbReference>
<evidence type="ECO:0000256" key="1">
    <source>
        <dbReference type="ARBA" id="ARBA00023015"/>
    </source>
</evidence>
<dbReference type="GO" id="GO:0003700">
    <property type="term" value="F:DNA-binding transcription factor activity"/>
    <property type="evidence" value="ECO:0007669"/>
    <property type="project" value="InterPro"/>
</dbReference>
<dbReference type="Pfam" id="PF12833">
    <property type="entry name" value="HTH_18"/>
    <property type="match status" value="1"/>
</dbReference>
<dbReference type="Gene3D" id="1.10.10.60">
    <property type="entry name" value="Homeodomain-like"/>
    <property type="match status" value="2"/>
</dbReference>
<dbReference type="Gene3D" id="3.40.50.2300">
    <property type="match status" value="1"/>
</dbReference>
<evidence type="ECO:0000256" key="2">
    <source>
        <dbReference type="ARBA" id="ARBA00023125"/>
    </source>
</evidence>
<evidence type="ECO:0000256" key="4">
    <source>
        <dbReference type="PROSITE-ProRule" id="PRU00169"/>
    </source>
</evidence>
<accession>A0A916Z7K9</accession>
<dbReference type="InterPro" id="IPR011006">
    <property type="entry name" value="CheY-like_superfamily"/>
</dbReference>
<feature type="domain" description="Response regulatory" evidence="6">
    <location>
        <begin position="3"/>
        <end position="120"/>
    </location>
</feature>
<dbReference type="GO" id="GO:0043565">
    <property type="term" value="F:sequence-specific DNA binding"/>
    <property type="evidence" value="ECO:0007669"/>
    <property type="project" value="InterPro"/>
</dbReference>
<dbReference type="InterPro" id="IPR018062">
    <property type="entry name" value="HTH_AraC-typ_CS"/>
</dbReference>
<proteinExistence type="predicted"/>
<reference evidence="7" key="2">
    <citation type="submission" date="2020-09" db="EMBL/GenBank/DDBJ databases">
        <authorList>
            <person name="Sun Q."/>
            <person name="Zhou Y."/>
        </authorList>
    </citation>
    <scope>NUCLEOTIDE SEQUENCE</scope>
    <source>
        <strain evidence="7">CGMCC 1.15178</strain>
    </source>
</reference>
<dbReference type="InterPro" id="IPR009057">
    <property type="entry name" value="Homeodomain-like_sf"/>
</dbReference>
<dbReference type="SUPFAM" id="SSF46689">
    <property type="entry name" value="Homeodomain-like"/>
    <property type="match status" value="2"/>
</dbReference>
<feature type="domain" description="HTH araC/xylS-type" evidence="5">
    <location>
        <begin position="391"/>
        <end position="489"/>
    </location>
</feature>
<keyword evidence="8" id="KW-1185">Reference proteome</keyword>
<dbReference type="PROSITE" id="PS00041">
    <property type="entry name" value="HTH_ARAC_FAMILY_1"/>
    <property type="match status" value="1"/>
</dbReference>
<dbReference type="PANTHER" id="PTHR43280">
    <property type="entry name" value="ARAC-FAMILY TRANSCRIPTIONAL REGULATOR"/>
    <property type="match status" value="1"/>
</dbReference>
<dbReference type="GO" id="GO:0000160">
    <property type="term" value="P:phosphorelay signal transduction system"/>
    <property type="evidence" value="ECO:0007669"/>
    <property type="project" value="InterPro"/>
</dbReference>
<protein>
    <submittedName>
        <fullName evidence="7">DNA-binding response regulator</fullName>
    </submittedName>
</protein>
<dbReference type="InterPro" id="IPR018060">
    <property type="entry name" value="HTH_AraC"/>
</dbReference>
<dbReference type="SMART" id="SM00342">
    <property type="entry name" value="HTH_ARAC"/>
    <property type="match status" value="1"/>
</dbReference>
<dbReference type="Proteomes" id="UP000612456">
    <property type="component" value="Unassembled WGS sequence"/>
</dbReference>
<keyword evidence="2 7" id="KW-0238">DNA-binding</keyword>
<dbReference type="InterPro" id="IPR001789">
    <property type="entry name" value="Sig_transdc_resp-reg_receiver"/>
</dbReference>
<dbReference type="PANTHER" id="PTHR43280:SF28">
    <property type="entry name" value="HTH-TYPE TRANSCRIPTIONAL ACTIVATOR RHAS"/>
    <property type="match status" value="1"/>
</dbReference>
<organism evidence="7 8">
    <name type="scientific">Paenibacillus nasutitermitis</name>
    <dbReference type="NCBI Taxonomy" id="1652958"/>
    <lineage>
        <taxon>Bacteria</taxon>
        <taxon>Bacillati</taxon>
        <taxon>Bacillota</taxon>
        <taxon>Bacilli</taxon>
        <taxon>Bacillales</taxon>
        <taxon>Paenibacillaceae</taxon>
        <taxon>Paenibacillus</taxon>
    </lineage>
</organism>
<evidence type="ECO:0000313" key="7">
    <source>
        <dbReference type="EMBL" id="GGD78732.1"/>
    </source>
</evidence>
<keyword evidence="1" id="KW-0805">Transcription regulation</keyword>
<comment type="caution">
    <text evidence="7">The sequence shown here is derived from an EMBL/GenBank/DDBJ whole genome shotgun (WGS) entry which is preliminary data.</text>
</comment>
<dbReference type="PROSITE" id="PS01124">
    <property type="entry name" value="HTH_ARAC_FAMILY_2"/>
    <property type="match status" value="1"/>
</dbReference>
<dbReference type="SUPFAM" id="SSF52172">
    <property type="entry name" value="CheY-like"/>
    <property type="match status" value="1"/>
</dbReference>
<dbReference type="PROSITE" id="PS50110">
    <property type="entry name" value="RESPONSE_REGULATORY"/>
    <property type="match status" value="1"/>
</dbReference>
<dbReference type="RefSeq" id="WP_188994415.1">
    <property type="nucleotide sequence ID" value="NZ_BMHP01000003.1"/>
</dbReference>
<name>A0A916Z7K9_9BACL</name>
<dbReference type="SMART" id="SM00448">
    <property type="entry name" value="REC"/>
    <property type="match status" value="1"/>
</dbReference>
<keyword evidence="3" id="KW-0804">Transcription</keyword>
<gene>
    <name evidence="7" type="ORF">GCM10010911_41020</name>
</gene>
<keyword evidence="4" id="KW-0597">Phosphoprotein</keyword>
<evidence type="ECO:0000259" key="6">
    <source>
        <dbReference type="PROSITE" id="PS50110"/>
    </source>
</evidence>
<dbReference type="Pfam" id="PF00072">
    <property type="entry name" value="Response_reg"/>
    <property type="match status" value="1"/>
</dbReference>
<reference evidence="7" key="1">
    <citation type="journal article" date="2014" name="Int. J. Syst. Evol. Microbiol.">
        <title>Complete genome sequence of Corynebacterium casei LMG S-19264T (=DSM 44701T), isolated from a smear-ripened cheese.</title>
        <authorList>
            <consortium name="US DOE Joint Genome Institute (JGI-PGF)"/>
            <person name="Walter F."/>
            <person name="Albersmeier A."/>
            <person name="Kalinowski J."/>
            <person name="Ruckert C."/>
        </authorList>
    </citation>
    <scope>NUCLEOTIDE SEQUENCE</scope>
    <source>
        <strain evidence="7">CGMCC 1.15178</strain>
    </source>
</reference>
<feature type="modified residue" description="4-aspartylphosphate" evidence="4">
    <location>
        <position position="55"/>
    </location>
</feature>
<dbReference type="EMBL" id="BMHP01000003">
    <property type="protein sequence ID" value="GGD78732.1"/>
    <property type="molecule type" value="Genomic_DNA"/>
</dbReference>
<evidence type="ECO:0000313" key="8">
    <source>
        <dbReference type="Proteomes" id="UP000612456"/>
    </source>
</evidence>